<evidence type="ECO:0000313" key="10">
    <source>
        <dbReference type="Proteomes" id="UP000472272"/>
    </source>
</evidence>
<reference evidence="9 10" key="1">
    <citation type="journal article" date="2019" name="Proc. Natl. Acad. Sci. U.S.A.">
        <title>Regulatory changes in pterin and carotenoid genes underlie balanced color polymorphisms in the wall lizard.</title>
        <authorList>
            <person name="Andrade P."/>
            <person name="Pinho C."/>
            <person name="Perez I de Lanuza G."/>
            <person name="Afonso S."/>
            <person name="Brejcha J."/>
            <person name="Rubin C.J."/>
            <person name="Wallerman O."/>
            <person name="Pereira P."/>
            <person name="Sabatino S.J."/>
            <person name="Bellati A."/>
            <person name="Pellitteri-Rosa D."/>
            <person name="Bosakova Z."/>
            <person name="Bunikis I."/>
            <person name="Carretero M.A."/>
            <person name="Feiner N."/>
            <person name="Marsik P."/>
            <person name="Pauperio F."/>
            <person name="Salvi D."/>
            <person name="Soler L."/>
            <person name="While G.M."/>
            <person name="Uller T."/>
            <person name="Font E."/>
            <person name="Andersson L."/>
            <person name="Carneiro M."/>
        </authorList>
    </citation>
    <scope>NUCLEOTIDE SEQUENCE</scope>
</reference>
<dbReference type="GO" id="GO:0150079">
    <property type="term" value="P:negative regulation of neuroinflammatory response"/>
    <property type="evidence" value="ECO:0007669"/>
    <property type="project" value="TreeGrafter"/>
</dbReference>
<evidence type="ECO:0000256" key="6">
    <source>
        <dbReference type="ARBA" id="ARBA00023157"/>
    </source>
</evidence>
<evidence type="ECO:0000256" key="4">
    <source>
        <dbReference type="ARBA" id="ARBA00022989"/>
    </source>
</evidence>
<evidence type="ECO:0000256" key="5">
    <source>
        <dbReference type="ARBA" id="ARBA00023136"/>
    </source>
</evidence>
<keyword evidence="3" id="KW-0732">Signal</keyword>
<keyword evidence="4" id="KW-1133">Transmembrane helix</keyword>
<dbReference type="GO" id="GO:0043025">
    <property type="term" value="C:neuronal cell body"/>
    <property type="evidence" value="ECO:0007669"/>
    <property type="project" value="TreeGrafter"/>
</dbReference>
<dbReference type="Gene3D" id="2.60.40.10">
    <property type="entry name" value="Immunoglobulins"/>
    <property type="match status" value="1"/>
</dbReference>
<dbReference type="PANTHER" id="PTHR46841">
    <property type="entry name" value="OX-2 MEMBRANE GLYCOPROTEIN"/>
    <property type="match status" value="1"/>
</dbReference>
<evidence type="ECO:0000256" key="8">
    <source>
        <dbReference type="ARBA" id="ARBA00023319"/>
    </source>
</evidence>
<evidence type="ECO:0000256" key="2">
    <source>
        <dbReference type="ARBA" id="ARBA00022692"/>
    </source>
</evidence>
<dbReference type="InterPro" id="IPR013783">
    <property type="entry name" value="Ig-like_fold"/>
</dbReference>
<evidence type="ECO:0000256" key="1">
    <source>
        <dbReference type="ARBA" id="ARBA00004167"/>
    </source>
</evidence>
<evidence type="ECO:0000313" key="9">
    <source>
        <dbReference type="Ensembl" id="ENSPMRP00000013600.1"/>
    </source>
</evidence>
<dbReference type="PANTHER" id="PTHR46841:SF7">
    <property type="entry name" value="IG-LIKE DOMAIN-CONTAINING PROTEIN"/>
    <property type="match status" value="1"/>
</dbReference>
<dbReference type="GeneTree" id="ENSGT00990000210523"/>
<dbReference type="InterPro" id="IPR047164">
    <property type="entry name" value="OX2G-like"/>
</dbReference>
<dbReference type="Ensembl" id="ENSPMRT00000014529.1">
    <property type="protein sequence ID" value="ENSPMRP00000013600.1"/>
    <property type="gene ID" value="ENSPMRG00000009116.1"/>
</dbReference>
<dbReference type="AlphaFoldDB" id="A0A670INN5"/>
<dbReference type="GO" id="GO:0009986">
    <property type="term" value="C:cell surface"/>
    <property type="evidence" value="ECO:0007669"/>
    <property type="project" value="TreeGrafter"/>
</dbReference>
<evidence type="ECO:0000256" key="3">
    <source>
        <dbReference type="ARBA" id="ARBA00022729"/>
    </source>
</evidence>
<dbReference type="GO" id="GO:0098632">
    <property type="term" value="F:cell-cell adhesion mediator activity"/>
    <property type="evidence" value="ECO:0007669"/>
    <property type="project" value="InterPro"/>
</dbReference>
<protein>
    <recommendedName>
        <fullName evidence="11">Immunoglobulin V-set domain-containing protein</fullName>
    </recommendedName>
</protein>
<dbReference type="Proteomes" id="UP000472272">
    <property type="component" value="Chromosome 4"/>
</dbReference>
<evidence type="ECO:0000256" key="7">
    <source>
        <dbReference type="ARBA" id="ARBA00023180"/>
    </source>
</evidence>
<evidence type="ECO:0008006" key="11">
    <source>
        <dbReference type="Google" id="ProtNLM"/>
    </source>
</evidence>
<name>A0A670INN5_PODMU</name>
<dbReference type="GO" id="GO:0034113">
    <property type="term" value="P:heterotypic cell-cell adhesion"/>
    <property type="evidence" value="ECO:0007669"/>
    <property type="project" value="TreeGrafter"/>
</dbReference>
<comment type="subcellular location">
    <subcellularLocation>
        <location evidence="1">Membrane</location>
        <topology evidence="1">Single-pass membrane protein</topology>
    </subcellularLocation>
</comment>
<sequence length="122" mass="13569">MATYSEAGGTTILSKFKRNVHMSQSGLMVSAITFHATLKDEGCYKCIFNVFPIGPITGRTCLKVYGKSCRILKEASDLTGRPTMPCYFFSARTFVLERATSFPTSNLPMLSDQQRGLSLFYN</sequence>
<organism evidence="9 10">
    <name type="scientific">Podarcis muralis</name>
    <name type="common">Wall lizard</name>
    <name type="synonym">Lacerta muralis</name>
    <dbReference type="NCBI Taxonomy" id="64176"/>
    <lineage>
        <taxon>Eukaryota</taxon>
        <taxon>Metazoa</taxon>
        <taxon>Chordata</taxon>
        <taxon>Craniata</taxon>
        <taxon>Vertebrata</taxon>
        <taxon>Euteleostomi</taxon>
        <taxon>Lepidosauria</taxon>
        <taxon>Squamata</taxon>
        <taxon>Bifurcata</taxon>
        <taxon>Unidentata</taxon>
        <taxon>Episquamata</taxon>
        <taxon>Laterata</taxon>
        <taxon>Lacertibaenia</taxon>
        <taxon>Lacertidae</taxon>
        <taxon>Podarcis</taxon>
    </lineage>
</organism>
<keyword evidence="10" id="KW-1185">Reference proteome</keyword>
<keyword evidence="5" id="KW-0472">Membrane</keyword>
<keyword evidence="7" id="KW-0325">Glycoprotein</keyword>
<keyword evidence="8" id="KW-0393">Immunoglobulin domain</keyword>
<dbReference type="GO" id="GO:0030424">
    <property type="term" value="C:axon"/>
    <property type="evidence" value="ECO:0007669"/>
    <property type="project" value="TreeGrafter"/>
</dbReference>
<proteinExistence type="predicted"/>
<reference evidence="9" key="3">
    <citation type="submission" date="2025-09" db="UniProtKB">
        <authorList>
            <consortium name="Ensembl"/>
        </authorList>
    </citation>
    <scope>IDENTIFICATION</scope>
</reference>
<keyword evidence="6" id="KW-1015">Disulfide bond</keyword>
<reference evidence="9" key="2">
    <citation type="submission" date="2025-08" db="UniProtKB">
        <authorList>
            <consortium name="Ensembl"/>
        </authorList>
    </citation>
    <scope>IDENTIFICATION</scope>
</reference>
<keyword evidence="2" id="KW-0812">Transmembrane</keyword>
<dbReference type="GO" id="GO:0016020">
    <property type="term" value="C:membrane"/>
    <property type="evidence" value="ECO:0007669"/>
    <property type="project" value="UniProtKB-SubCell"/>
</dbReference>
<accession>A0A670INN5</accession>